<protein>
    <submittedName>
        <fullName evidence="1">Uncharacterized protein</fullName>
    </submittedName>
</protein>
<proteinExistence type="predicted"/>
<dbReference type="EMBL" id="MU866098">
    <property type="protein sequence ID" value="KAK4180496.1"/>
    <property type="molecule type" value="Genomic_DNA"/>
</dbReference>
<gene>
    <name evidence="1" type="ORF">QBC36DRAFT_26844</name>
</gene>
<dbReference type="AlphaFoldDB" id="A0AAN6WFZ4"/>
<reference evidence="1" key="1">
    <citation type="journal article" date="2023" name="Mol. Phylogenet. Evol.">
        <title>Genome-scale phylogeny and comparative genomics of the fungal order Sordariales.</title>
        <authorList>
            <person name="Hensen N."/>
            <person name="Bonometti L."/>
            <person name="Westerberg I."/>
            <person name="Brannstrom I.O."/>
            <person name="Guillou S."/>
            <person name="Cros-Aarteil S."/>
            <person name="Calhoun S."/>
            <person name="Haridas S."/>
            <person name="Kuo A."/>
            <person name="Mondo S."/>
            <person name="Pangilinan J."/>
            <person name="Riley R."/>
            <person name="LaButti K."/>
            <person name="Andreopoulos B."/>
            <person name="Lipzen A."/>
            <person name="Chen C."/>
            <person name="Yan M."/>
            <person name="Daum C."/>
            <person name="Ng V."/>
            <person name="Clum A."/>
            <person name="Steindorff A."/>
            <person name="Ohm R.A."/>
            <person name="Martin F."/>
            <person name="Silar P."/>
            <person name="Natvig D.O."/>
            <person name="Lalanne C."/>
            <person name="Gautier V."/>
            <person name="Ament-Velasquez S.L."/>
            <person name="Kruys A."/>
            <person name="Hutchinson M.I."/>
            <person name="Powell A.J."/>
            <person name="Barry K."/>
            <person name="Miller A.N."/>
            <person name="Grigoriev I.V."/>
            <person name="Debuchy R."/>
            <person name="Gladieux P."/>
            <person name="Hiltunen Thoren M."/>
            <person name="Johannesson H."/>
        </authorList>
    </citation>
    <scope>NUCLEOTIDE SEQUENCE</scope>
    <source>
        <strain evidence="1">CBS 892.96</strain>
    </source>
</reference>
<evidence type="ECO:0000313" key="1">
    <source>
        <dbReference type="EMBL" id="KAK4180496.1"/>
    </source>
</evidence>
<name>A0AAN6WFZ4_9PEZI</name>
<evidence type="ECO:0000313" key="2">
    <source>
        <dbReference type="Proteomes" id="UP001302321"/>
    </source>
</evidence>
<accession>A0AAN6WFZ4</accession>
<dbReference type="Proteomes" id="UP001302321">
    <property type="component" value="Unassembled WGS sequence"/>
</dbReference>
<organism evidence="1 2">
    <name type="scientific">Triangularia setosa</name>
    <dbReference type="NCBI Taxonomy" id="2587417"/>
    <lineage>
        <taxon>Eukaryota</taxon>
        <taxon>Fungi</taxon>
        <taxon>Dikarya</taxon>
        <taxon>Ascomycota</taxon>
        <taxon>Pezizomycotina</taxon>
        <taxon>Sordariomycetes</taxon>
        <taxon>Sordariomycetidae</taxon>
        <taxon>Sordariales</taxon>
        <taxon>Podosporaceae</taxon>
        <taxon>Triangularia</taxon>
    </lineage>
</organism>
<reference evidence="1" key="2">
    <citation type="submission" date="2023-05" db="EMBL/GenBank/DDBJ databases">
        <authorList>
            <consortium name="Lawrence Berkeley National Laboratory"/>
            <person name="Steindorff A."/>
            <person name="Hensen N."/>
            <person name="Bonometti L."/>
            <person name="Westerberg I."/>
            <person name="Brannstrom I.O."/>
            <person name="Guillou S."/>
            <person name="Cros-Aarteil S."/>
            <person name="Calhoun S."/>
            <person name="Haridas S."/>
            <person name="Kuo A."/>
            <person name="Mondo S."/>
            <person name="Pangilinan J."/>
            <person name="Riley R."/>
            <person name="Labutti K."/>
            <person name="Andreopoulos B."/>
            <person name="Lipzen A."/>
            <person name="Chen C."/>
            <person name="Yanf M."/>
            <person name="Daum C."/>
            <person name="Ng V."/>
            <person name="Clum A."/>
            <person name="Ohm R."/>
            <person name="Martin F."/>
            <person name="Silar P."/>
            <person name="Natvig D."/>
            <person name="Lalanne C."/>
            <person name="Gautier V."/>
            <person name="Ament-Velasquez S.L."/>
            <person name="Kruys A."/>
            <person name="Hutchinson M.I."/>
            <person name="Powell A.J."/>
            <person name="Barry K."/>
            <person name="Miller A.N."/>
            <person name="Grigoriev I.V."/>
            <person name="Debuchy R."/>
            <person name="Gladieux P."/>
            <person name="Thoren M.H."/>
            <person name="Johannesson H."/>
        </authorList>
    </citation>
    <scope>NUCLEOTIDE SEQUENCE</scope>
    <source>
        <strain evidence="1">CBS 892.96</strain>
    </source>
</reference>
<keyword evidence="2" id="KW-1185">Reference proteome</keyword>
<sequence>MVECLNWMMGDTGDRAQQLWSEKEACAYRFWREGKGAGILSRELLCDPASLSSPAGTRTLRVSKPPFTPRSRTCRVAPTLKIKQENGMACVRDRFAFALLCIRPRIGWLALLSEPWAPQKTDWRGAPYAARADILDRLSIRVRRPEITAVLLAWPTWGKVVILEAGWHLELQVGNPPGSGPCKLHLMFCPGYQKHNREATWSFC</sequence>
<comment type="caution">
    <text evidence="1">The sequence shown here is derived from an EMBL/GenBank/DDBJ whole genome shotgun (WGS) entry which is preliminary data.</text>
</comment>